<gene>
    <name evidence="2" type="ORF">FGG15_12340</name>
</gene>
<keyword evidence="3" id="KW-1185">Reference proteome</keyword>
<keyword evidence="1" id="KW-0732">Signal</keyword>
<dbReference type="SUPFAM" id="SSF160574">
    <property type="entry name" value="BT0923-like"/>
    <property type="match status" value="1"/>
</dbReference>
<dbReference type="Proteomes" id="UP000751614">
    <property type="component" value="Unassembled WGS sequence"/>
</dbReference>
<evidence type="ECO:0008006" key="4">
    <source>
        <dbReference type="Google" id="ProtNLM"/>
    </source>
</evidence>
<evidence type="ECO:0000313" key="3">
    <source>
        <dbReference type="Proteomes" id="UP000751614"/>
    </source>
</evidence>
<feature type="chain" id="PRO_5046760605" description="PepSY-like beta-lactamase-inhibitor" evidence="1">
    <location>
        <begin position="22"/>
        <end position="178"/>
    </location>
</feature>
<accession>A0ABY2WK97</accession>
<feature type="signal peptide" evidence="1">
    <location>
        <begin position="1"/>
        <end position="21"/>
    </location>
</feature>
<organism evidence="2 3">
    <name type="scientific">Flagellimonas algicola</name>
    <dbReference type="NCBI Taxonomy" id="2583815"/>
    <lineage>
        <taxon>Bacteria</taxon>
        <taxon>Pseudomonadati</taxon>
        <taxon>Bacteroidota</taxon>
        <taxon>Flavobacteriia</taxon>
        <taxon>Flavobacteriales</taxon>
        <taxon>Flavobacteriaceae</taxon>
        <taxon>Flagellimonas</taxon>
    </lineage>
</organism>
<dbReference type="EMBL" id="VCNI01000002">
    <property type="protein sequence ID" value="TMU54976.1"/>
    <property type="molecule type" value="Genomic_DNA"/>
</dbReference>
<evidence type="ECO:0000313" key="2">
    <source>
        <dbReference type="EMBL" id="TMU54976.1"/>
    </source>
</evidence>
<evidence type="ECO:0000256" key="1">
    <source>
        <dbReference type="SAM" id="SignalP"/>
    </source>
</evidence>
<reference evidence="2 3" key="1">
    <citation type="submission" date="2019-05" db="EMBL/GenBank/DDBJ databases">
        <title>Flagellimonas sp. AsT0115, sp. nov., isolated from a marine red algae, Asparagopsis taxiformis.</title>
        <authorList>
            <person name="Kim J."/>
            <person name="Jeong S.E."/>
            <person name="Jeon C.O."/>
        </authorList>
    </citation>
    <scope>NUCLEOTIDE SEQUENCE [LARGE SCALE GENOMIC DNA]</scope>
    <source>
        <strain evidence="2 3">AsT0115</strain>
    </source>
</reference>
<dbReference type="RefSeq" id="WP_138836658.1">
    <property type="nucleotide sequence ID" value="NZ_VCNI01000002.1"/>
</dbReference>
<comment type="caution">
    <text evidence="2">The sequence shown here is derived from an EMBL/GenBank/DDBJ whole genome shotgun (WGS) entry which is preliminary data.</text>
</comment>
<sequence length="178" mass="20645">MKNKLFITALLSLVLYTTASTQELDLLAFNQGAEPKRYAPVPMDDFEEPNAHYVSKITSSSFLTSVHPMQQKVAKFELDALQEFDKNEPSRYHVVFANENALVHAWYDSKGELVKTIERYKNQVLPSHVRKKIALEYPKWSFGDNVLVVRFVRGKKLRHNLRLHMTLGKNRKTAKFSY</sequence>
<name>A0ABY2WK97_9FLAO</name>
<protein>
    <recommendedName>
        <fullName evidence="4">PepSY-like beta-lactamase-inhibitor</fullName>
    </recommendedName>
</protein>
<proteinExistence type="predicted"/>